<organism evidence="2 3">
    <name type="scientific">Rotaria sordida</name>
    <dbReference type="NCBI Taxonomy" id="392033"/>
    <lineage>
        <taxon>Eukaryota</taxon>
        <taxon>Metazoa</taxon>
        <taxon>Spiralia</taxon>
        <taxon>Gnathifera</taxon>
        <taxon>Rotifera</taxon>
        <taxon>Eurotatoria</taxon>
        <taxon>Bdelloidea</taxon>
        <taxon>Philodinida</taxon>
        <taxon>Philodinidae</taxon>
        <taxon>Rotaria</taxon>
    </lineage>
</organism>
<gene>
    <name evidence="2" type="ORF">SEV965_LOCUS18204</name>
</gene>
<dbReference type="SUPFAM" id="SSF81901">
    <property type="entry name" value="HCP-like"/>
    <property type="match status" value="1"/>
</dbReference>
<dbReference type="PANTHER" id="PTHR47928:SF146">
    <property type="entry name" value="DYW DOMAIN-CONTAINING PROTEIN"/>
    <property type="match status" value="1"/>
</dbReference>
<dbReference type="InterPro" id="IPR050421">
    <property type="entry name" value="PPR"/>
</dbReference>
<dbReference type="InterPro" id="IPR011990">
    <property type="entry name" value="TPR-like_helical_dom_sf"/>
</dbReference>
<evidence type="ECO:0000313" key="3">
    <source>
        <dbReference type="Proteomes" id="UP000663889"/>
    </source>
</evidence>
<reference evidence="2" key="1">
    <citation type="submission" date="2021-02" db="EMBL/GenBank/DDBJ databases">
        <authorList>
            <person name="Nowell W R."/>
        </authorList>
    </citation>
    <scope>NUCLEOTIDE SEQUENCE</scope>
</reference>
<dbReference type="PANTHER" id="PTHR47928">
    <property type="entry name" value="REPEAT-CONTAINING PROTEIN, PUTATIVE-RELATED"/>
    <property type="match status" value="1"/>
</dbReference>
<sequence>MLKKLLDHRLIFLTSGIKRSVIIPSDFDLCTQMKLLNDKKKFKEALELFDKYKENNNKTLSSYTITQALKASARIRDLQRGSTIHQFISSDMKDNSYILVSLIHLYMQCSEVTRAQSLFDTASEKSLHTYGAMMKGNNYLSIYFLLFFFSSCYLKNHMTNKAIDLFKEIKNPDEVIIIILCNAGAQLGTNEALSLIKKVSSQMPKHFYSNLRLLTSLLDVLMQCGDVKHAQALFDTSTTKILSMYGAMMKGYIKNNMATKAIDLFKEIKDPDEIVINLLFTACAELGTSEALNLTKIVSSQMPKHFYSNLRLLTSLLDALIQCGNVTHAEALFNRSIKKISPLYGVMMKGYNTNNMANKSIDLFNEIENPDDVNFIMLFNACAQLGTHEALNLIKKVLSQIPKHFYSNFHLLTSQLDALIKCGDFSTAEILLSKMKKSVISYGNLMSGYLKTDNPEKVLDLFDRMKNDNIEPDFIIYLCLIKALSHIGDYSLSQLTVQQIPNSFLLNDRIQNTLIDMWVSSN</sequence>
<evidence type="ECO:0008006" key="4">
    <source>
        <dbReference type="Google" id="ProtNLM"/>
    </source>
</evidence>
<dbReference type="Pfam" id="PF01535">
    <property type="entry name" value="PPR"/>
    <property type="match status" value="4"/>
</dbReference>
<protein>
    <recommendedName>
        <fullName evidence="4">Pentatricopeptide repeat-containing protein</fullName>
    </recommendedName>
</protein>
<evidence type="ECO:0000256" key="1">
    <source>
        <dbReference type="PROSITE-ProRule" id="PRU00708"/>
    </source>
</evidence>
<dbReference type="AlphaFoldDB" id="A0A814SCU0"/>
<evidence type="ECO:0000313" key="2">
    <source>
        <dbReference type="EMBL" id="CAF1146324.1"/>
    </source>
</evidence>
<name>A0A814SCU0_9BILA</name>
<feature type="repeat" description="PPR" evidence="1">
    <location>
        <begin position="438"/>
        <end position="472"/>
    </location>
</feature>
<dbReference type="Gene3D" id="1.25.40.10">
    <property type="entry name" value="Tetratricopeptide repeat domain"/>
    <property type="match status" value="3"/>
</dbReference>
<dbReference type="NCBIfam" id="TIGR00756">
    <property type="entry name" value="PPR"/>
    <property type="match status" value="2"/>
</dbReference>
<accession>A0A814SCU0</accession>
<dbReference type="PROSITE" id="PS51375">
    <property type="entry name" value="PPR"/>
    <property type="match status" value="1"/>
</dbReference>
<dbReference type="Proteomes" id="UP000663889">
    <property type="component" value="Unassembled WGS sequence"/>
</dbReference>
<comment type="caution">
    <text evidence="2">The sequence shown here is derived from an EMBL/GenBank/DDBJ whole genome shotgun (WGS) entry which is preliminary data.</text>
</comment>
<dbReference type="EMBL" id="CAJNOU010001073">
    <property type="protein sequence ID" value="CAF1146324.1"/>
    <property type="molecule type" value="Genomic_DNA"/>
</dbReference>
<dbReference type="InterPro" id="IPR002885">
    <property type="entry name" value="PPR_rpt"/>
</dbReference>
<proteinExistence type="predicted"/>
<dbReference type="Pfam" id="PF13041">
    <property type="entry name" value="PPR_2"/>
    <property type="match status" value="1"/>
</dbReference>